<organism evidence="1 2">
    <name type="scientific">Sphingobacterium olei</name>
    <dbReference type="NCBI Taxonomy" id="2571155"/>
    <lineage>
        <taxon>Bacteria</taxon>
        <taxon>Pseudomonadati</taxon>
        <taxon>Bacteroidota</taxon>
        <taxon>Sphingobacteriia</taxon>
        <taxon>Sphingobacteriales</taxon>
        <taxon>Sphingobacteriaceae</taxon>
        <taxon>Sphingobacterium</taxon>
    </lineage>
</organism>
<sequence>MIKLMMAIFKTLTNCLKTLNLIYNLLETQLSTNEDVPVSASVAVPEECNVRDAASYDEEELVTIKEAMGILGVSRWKIFDMRKKGQFTKIERDGRKRLIKTEVDAARLWYSVPKGKV</sequence>
<dbReference type="RefSeq" id="WP_136900130.1">
    <property type="nucleotide sequence ID" value="NZ_SUME01000002.1"/>
</dbReference>
<comment type="caution">
    <text evidence="1">The sequence shown here is derived from an EMBL/GenBank/DDBJ whole genome shotgun (WGS) entry which is preliminary data.</text>
</comment>
<protein>
    <submittedName>
        <fullName evidence="1">Helix-turn-helix domain-containing protein</fullName>
    </submittedName>
</protein>
<evidence type="ECO:0000313" key="1">
    <source>
        <dbReference type="EMBL" id="TJZ61773.1"/>
    </source>
</evidence>
<dbReference type="Proteomes" id="UP000306808">
    <property type="component" value="Unassembled WGS sequence"/>
</dbReference>
<keyword evidence="2" id="KW-1185">Reference proteome</keyword>
<gene>
    <name evidence="1" type="ORF">FAZ15_04455</name>
</gene>
<evidence type="ECO:0000313" key="2">
    <source>
        <dbReference type="Proteomes" id="UP000306808"/>
    </source>
</evidence>
<reference evidence="1 2" key="1">
    <citation type="submission" date="2019-04" db="EMBL/GenBank/DDBJ databases">
        <title>Sphingobacterium olei sp. nov., isolated from oil-contaminated soil.</title>
        <authorList>
            <person name="Liu B."/>
        </authorList>
    </citation>
    <scope>NUCLEOTIDE SEQUENCE [LARGE SCALE GENOMIC DNA]</scope>
    <source>
        <strain evidence="1 2">HAL-9</strain>
    </source>
</reference>
<accession>A0A4U0P3D6</accession>
<dbReference type="EMBL" id="SUME01000002">
    <property type="protein sequence ID" value="TJZ61773.1"/>
    <property type="molecule type" value="Genomic_DNA"/>
</dbReference>
<dbReference type="AlphaFoldDB" id="A0A4U0P3D6"/>
<dbReference type="OrthoDB" id="769412at2"/>
<name>A0A4U0P3D6_9SPHI</name>
<proteinExistence type="predicted"/>